<name>A0A8C2WVT9_CYCLU</name>
<reference evidence="1" key="1">
    <citation type="submission" date="2025-08" db="UniProtKB">
        <authorList>
            <consortium name="Ensembl"/>
        </authorList>
    </citation>
    <scope>IDENTIFICATION</scope>
</reference>
<dbReference type="Ensembl" id="ENSCLMT00005010632.1">
    <property type="protein sequence ID" value="ENSCLMP00005009808.1"/>
    <property type="gene ID" value="ENSCLMG00005005483.1"/>
</dbReference>
<protein>
    <submittedName>
        <fullName evidence="1">Uncharacterized protein</fullName>
    </submittedName>
</protein>
<dbReference type="AlphaFoldDB" id="A0A8C2WVT9"/>
<proteinExistence type="predicted"/>
<evidence type="ECO:0000313" key="1">
    <source>
        <dbReference type="Ensembl" id="ENSCLMP00005009808.1"/>
    </source>
</evidence>
<keyword evidence="2" id="KW-1185">Reference proteome</keyword>
<organism evidence="1 2">
    <name type="scientific">Cyclopterus lumpus</name>
    <name type="common">Lumpsucker</name>
    <dbReference type="NCBI Taxonomy" id="8103"/>
    <lineage>
        <taxon>Eukaryota</taxon>
        <taxon>Metazoa</taxon>
        <taxon>Chordata</taxon>
        <taxon>Craniata</taxon>
        <taxon>Vertebrata</taxon>
        <taxon>Euteleostomi</taxon>
        <taxon>Actinopterygii</taxon>
        <taxon>Neopterygii</taxon>
        <taxon>Teleostei</taxon>
        <taxon>Neoteleostei</taxon>
        <taxon>Acanthomorphata</taxon>
        <taxon>Eupercaria</taxon>
        <taxon>Perciformes</taxon>
        <taxon>Cottioidei</taxon>
        <taxon>Cottales</taxon>
        <taxon>Cyclopteridae</taxon>
        <taxon>Cyclopterus</taxon>
    </lineage>
</organism>
<accession>A0A8C2WVT9</accession>
<sequence>MGKPCLSLPPTDTKHDQVKRSRYLPLISQRVSGHLRGHTLLIESSQLPVAGNEMFRKHRTFILLNRPNNGPPRKRDRISASWSHIGLKCSRDN</sequence>
<reference evidence="1" key="2">
    <citation type="submission" date="2025-09" db="UniProtKB">
        <authorList>
            <consortium name="Ensembl"/>
        </authorList>
    </citation>
    <scope>IDENTIFICATION</scope>
</reference>
<evidence type="ECO:0000313" key="2">
    <source>
        <dbReference type="Proteomes" id="UP000694565"/>
    </source>
</evidence>
<dbReference type="Proteomes" id="UP000694565">
    <property type="component" value="Unplaced"/>
</dbReference>
<dbReference type="GeneTree" id="ENSGT00940000177191"/>